<evidence type="ECO:0000256" key="2">
    <source>
        <dbReference type="SAM" id="SignalP"/>
    </source>
</evidence>
<feature type="domain" description="DUF4232" evidence="3">
    <location>
        <begin position="78"/>
        <end position="195"/>
    </location>
</feature>
<dbReference type="PATRIC" id="fig|1502723.3.peg.3233"/>
<keyword evidence="5" id="KW-1185">Reference proteome</keyword>
<feature type="compositionally biased region" description="Low complexity" evidence="1">
    <location>
        <begin position="29"/>
        <end position="70"/>
    </location>
</feature>
<gene>
    <name evidence="4" type="ORF">FF36_03770</name>
</gene>
<accession>A0A0D8BEP4</accession>
<dbReference type="AlphaFoldDB" id="A0A0D8BEP4"/>
<keyword evidence="2" id="KW-0732">Signal</keyword>
<feature type="region of interest" description="Disordered" evidence="1">
    <location>
        <begin position="29"/>
        <end position="71"/>
    </location>
</feature>
<reference evidence="5" key="1">
    <citation type="submission" date="2015-02" db="EMBL/GenBank/DDBJ databases">
        <title>Draft Genome of Frankia sp. CpI1-S.</title>
        <authorList>
            <person name="Oshone R.T."/>
            <person name="Ngom M."/>
            <person name="Ghodhbane-Gtari F."/>
            <person name="Gtari M."/>
            <person name="Morris K."/>
            <person name="Thomas K."/>
            <person name="Sen A."/>
            <person name="Tisa L.S."/>
        </authorList>
    </citation>
    <scope>NUCLEOTIDE SEQUENCE [LARGE SCALE GENOMIC DNA]</scope>
    <source>
        <strain evidence="5">CpI1-S</strain>
    </source>
</reference>
<evidence type="ECO:0000256" key="1">
    <source>
        <dbReference type="SAM" id="MobiDB-lite"/>
    </source>
</evidence>
<dbReference type="PROSITE" id="PS51257">
    <property type="entry name" value="PROKAR_LIPOPROTEIN"/>
    <property type="match status" value="1"/>
</dbReference>
<reference evidence="4 5" key="2">
    <citation type="journal article" date="2016" name="Genome Announc.">
        <title>Permanent Draft Genome Sequences for Two Variants of Frankia sp. Strain CpI1, the First Frankia Strain Isolated from Root Nodules of Comptonia peregrina.</title>
        <authorList>
            <person name="Oshone R."/>
            <person name="Hurst S.G.IV."/>
            <person name="Abebe-Akele F."/>
            <person name="Simpson S."/>
            <person name="Morris K."/>
            <person name="Thomas W.K."/>
            <person name="Tisa L.S."/>
        </authorList>
    </citation>
    <scope>NUCLEOTIDE SEQUENCE [LARGE SCALE GENOMIC DNA]</scope>
    <source>
        <strain evidence="5">CpI1-S</strain>
    </source>
</reference>
<feature type="signal peptide" evidence="2">
    <location>
        <begin position="1"/>
        <end position="30"/>
    </location>
</feature>
<dbReference type="Pfam" id="PF14016">
    <property type="entry name" value="DUF4232"/>
    <property type="match status" value="1"/>
</dbReference>
<comment type="caution">
    <text evidence="4">The sequence shown here is derived from an EMBL/GenBank/DDBJ whole genome shotgun (WGS) entry which is preliminary data.</text>
</comment>
<dbReference type="OrthoDB" id="3480105at2"/>
<proteinExistence type="predicted"/>
<dbReference type="EMBL" id="JYFN01000030">
    <property type="protein sequence ID" value="KJE21867.1"/>
    <property type="molecule type" value="Genomic_DNA"/>
</dbReference>
<sequence precursor="true">MRAGPRGRPGLVAISLAALLSAASCGGSTAATDTSPLPASASAASSSAVPSSTGRPSSATSSSPTVAAVGGASSVPRCEAGDLTVTLGAADGADGGQHQRPVVVTNRSPRRCTVTGYPGVQFVARDGSTYDVVRSPLVRPGQIDLPPGAHASANLTYLVTEPGDSGAFLPVRVLVTPPDTFTSVPLRWDGGPVLDQSGATHPATYIMAFTAG</sequence>
<protein>
    <recommendedName>
        <fullName evidence="3">DUF4232 domain-containing protein</fullName>
    </recommendedName>
</protein>
<dbReference type="Proteomes" id="UP000032545">
    <property type="component" value="Unassembled WGS sequence"/>
</dbReference>
<evidence type="ECO:0000259" key="3">
    <source>
        <dbReference type="Pfam" id="PF14016"/>
    </source>
</evidence>
<evidence type="ECO:0000313" key="5">
    <source>
        <dbReference type="Proteomes" id="UP000032545"/>
    </source>
</evidence>
<name>A0A0D8BEP4_9ACTN</name>
<evidence type="ECO:0000313" key="4">
    <source>
        <dbReference type="EMBL" id="KJE21867.1"/>
    </source>
</evidence>
<organism evidence="4 5">
    <name type="scientific">Frankia torreyi</name>
    <dbReference type="NCBI Taxonomy" id="1856"/>
    <lineage>
        <taxon>Bacteria</taxon>
        <taxon>Bacillati</taxon>
        <taxon>Actinomycetota</taxon>
        <taxon>Actinomycetes</taxon>
        <taxon>Frankiales</taxon>
        <taxon>Frankiaceae</taxon>
        <taxon>Frankia</taxon>
    </lineage>
</organism>
<feature type="chain" id="PRO_5002327083" description="DUF4232 domain-containing protein" evidence="2">
    <location>
        <begin position="31"/>
        <end position="212"/>
    </location>
</feature>
<dbReference type="InterPro" id="IPR025326">
    <property type="entry name" value="DUF4232"/>
</dbReference>